<evidence type="ECO:0000259" key="1">
    <source>
        <dbReference type="PROSITE" id="PS51406"/>
    </source>
</evidence>
<dbReference type="Gene3D" id="2.10.25.10">
    <property type="entry name" value="Laminin"/>
    <property type="match status" value="1"/>
</dbReference>
<dbReference type="CDD" id="cd00087">
    <property type="entry name" value="FReD"/>
    <property type="match status" value="1"/>
</dbReference>
<protein>
    <submittedName>
        <fullName evidence="2">Fibrinogen C domain-containing protein 1</fullName>
    </submittedName>
</protein>
<dbReference type="Pfam" id="PF12714">
    <property type="entry name" value="TILa"/>
    <property type="match status" value="1"/>
</dbReference>
<feature type="domain" description="Fibrinogen C-terminal" evidence="1">
    <location>
        <begin position="164"/>
        <end position="380"/>
    </location>
</feature>
<dbReference type="GO" id="GO:0005615">
    <property type="term" value="C:extracellular space"/>
    <property type="evidence" value="ECO:0007669"/>
    <property type="project" value="TreeGrafter"/>
</dbReference>
<dbReference type="InterPro" id="IPR036056">
    <property type="entry name" value="Fibrinogen-like_C"/>
</dbReference>
<dbReference type="Pfam" id="PF00147">
    <property type="entry name" value="Fibrinogen_C"/>
    <property type="match status" value="1"/>
</dbReference>
<dbReference type="PROSITE" id="PS01186">
    <property type="entry name" value="EGF_2"/>
    <property type="match status" value="1"/>
</dbReference>
<organism evidence="2 3">
    <name type="scientific">Holothuria leucospilota</name>
    <name type="common">Black long sea cucumber</name>
    <name type="synonym">Mertensiothuria leucospilota</name>
    <dbReference type="NCBI Taxonomy" id="206669"/>
    <lineage>
        <taxon>Eukaryota</taxon>
        <taxon>Metazoa</taxon>
        <taxon>Echinodermata</taxon>
        <taxon>Eleutherozoa</taxon>
        <taxon>Echinozoa</taxon>
        <taxon>Holothuroidea</taxon>
        <taxon>Aspidochirotacea</taxon>
        <taxon>Aspidochirotida</taxon>
        <taxon>Holothuriidae</taxon>
        <taxon>Holothuria</taxon>
    </lineage>
</organism>
<dbReference type="SMART" id="SM00186">
    <property type="entry name" value="FBG"/>
    <property type="match status" value="1"/>
</dbReference>
<sequence length="380" mass="43234">MTNSAGSNFYVTYDLFRISDEWSDYRLTSVGDHNGTTSAFIRQCPSNTIFGPCACQGSCADPNGCIESCTVEQSCFCPSPYLLLGSDCVPQERCSCFMQEIGVISENGTYFSSDCSEHCTCEKGTLMCDRDVQCDTNAVCEKRNNVRKCYCNEGYAGDGQTCTRTAPPVLPGCYDFFTSGFPDGVYTISPTGWTGLPFEVYCNMSHGGGWTVMQRRVNRSVSFTRNWDVYKDGFGIPNHELWLGNEKLSYMTNQQTFELRIDVIKEADDAHWNMNYELFRVDNEDNNYQLELGTYFGNAGFDYMTRHRNRQFSTPDRDNDDTSYRHCAALSNSGWWFGGYCWTADLNQMVNGTSHLANIHELITYRYHPVRFTQMKIRPI</sequence>
<dbReference type="CDD" id="cd19941">
    <property type="entry name" value="TIL"/>
    <property type="match status" value="1"/>
</dbReference>
<dbReference type="PANTHER" id="PTHR19143">
    <property type="entry name" value="FIBRINOGEN/TENASCIN/ANGIOPOEITIN"/>
    <property type="match status" value="1"/>
</dbReference>
<gene>
    <name evidence="2" type="ORF">HOLleu_19500</name>
</gene>
<evidence type="ECO:0000313" key="3">
    <source>
        <dbReference type="Proteomes" id="UP001152320"/>
    </source>
</evidence>
<dbReference type="InterPro" id="IPR014716">
    <property type="entry name" value="Fibrinogen_a/b/g_C_1"/>
</dbReference>
<dbReference type="PANTHER" id="PTHR19143:SF327">
    <property type="entry name" value="FI21813P1-RELATED"/>
    <property type="match status" value="1"/>
</dbReference>
<dbReference type="InterPro" id="IPR002181">
    <property type="entry name" value="Fibrinogen_a/b/g_C_dom"/>
</dbReference>
<dbReference type="InterPro" id="IPR000742">
    <property type="entry name" value="EGF"/>
</dbReference>
<dbReference type="PROSITE" id="PS51406">
    <property type="entry name" value="FIBRINOGEN_C_2"/>
    <property type="match status" value="1"/>
</dbReference>
<dbReference type="NCBIfam" id="NF040941">
    <property type="entry name" value="GGGWT_bact"/>
    <property type="match status" value="1"/>
</dbReference>
<name>A0A9Q1C013_HOLLE</name>
<dbReference type="EMBL" id="JAIZAY010000009">
    <property type="protein sequence ID" value="KAJ8035735.1"/>
    <property type="molecule type" value="Genomic_DNA"/>
</dbReference>
<dbReference type="InterPro" id="IPR050373">
    <property type="entry name" value="Fibrinogen_C-term_domain"/>
</dbReference>
<keyword evidence="3" id="KW-1185">Reference proteome</keyword>
<evidence type="ECO:0000313" key="2">
    <source>
        <dbReference type="EMBL" id="KAJ8035735.1"/>
    </source>
</evidence>
<comment type="caution">
    <text evidence="2">The sequence shown here is derived from an EMBL/GenBank/DDBJ whole genome shotgun (WGS) entry which is preliminary data.</text>
</comment>
<dbReference type="Proteomes" id="UP001152320">
    <property type="component" value="Chromosome 9"/>
</dbReference>
<reference evidence="2" key="1">
    <citation type="submission" date="2021-10" db="EMBL/GenBank/DDBJ databases">
        <title>Tropical sea cucumber genome reveals ecological adaptation and Cuvierian tubules defense mechanism.</title>
        <authorList>
            <person name="Chen T."/>
        </authorList>
    </citation>
    <scope>NUCLEOTIDE SEQUENCE</scope>
    <source>
        <strain evidence="2">Nanhai2018</strain>
        <tissue evidence="2">Muscle</tissue>
    </source>
</reference>
<proteinExistence type="predicted"/>
<dbReference type="Gene3D" id="3.90.215.10">
    <property type="entry name" value="Gamma Fibrinogen, chain A, domain 1"/>
    <property type="match status" value="1"/>
</dbReference>
<dbReference type="SUPFAM" id="SSF56496">
    <property type="entry name" value="Fibrinogen C-terminal domain-like"/>
    <property type="match status" value="2"/>
</dbReference>
<dbReference type="InterPro" id="IPR025615">
    <property type="entry name" value="TILa_dom"/>
</dbReference>
<accession>A0A9Q1C013</accession>
<dbReference type="AlphaFoldDB" id="A0A9Q1C013"/>